<dbReference type="InterPro" id="IPR029070">
    <property type="entry name" value="Chitinase_insertion_sf"/>
</dbReference>
<dbReference type="GO" id="GO:0008843">
    <property type="term" value="F:endochitinase activity"/>
    <property type="evidence" value="ECO:0007669"/>
    <property type="project" value="UniProtKB-EC"/>
</dbReference>
<sequence length="491" mass="52444">MLSLSTLAAAGLLLLGLAPQVSADPIFVGYYPTWKAKEMKTVDLKKYTHVNIAFAAPLESGAIVLDKSFDMASAVKQIHDAGAKALLSIGGWSGSQNISYVVSNPSSGSRMMNDLFGLIEKHSLDGVDIDWEHPGRQGAPQNRYDAAHDTPNFLEYLGTLRAQIDAKFKKNRKLVTLAVATQPFYVDGSPAKDVSKFAKLVDYAHLMLYDMNGPWGSTTGPNAPLDPGHCANNKESFSAAIDAWICAGWPPGQLTAGFAFYGRAMAATLDMSQKSSCQYQDKTKEAIKGDVDDTVTPYSGMWQWKHLRGQGILTTTNTTDRAWKRYWDTTTTTPWLFNNSPNNLTYISYDDTFSILLKVLHASSRGLAGAMVWSADMDYRNELIDAQRQRQQRCHGGGGGYVTNDGPKPSSSAPAGGSSPGAVTTDGGESGGGGGSSSACTNGVLYTCDKPGVEPGYTVCLYGRPANMQCSAGTVCIAGGSSLSYGYGKGS</sequence>
<evidence type="ECO:0000256" key="2">
    <source>
        <dbReference type="ARBA" id="ARBA00022801"/>
    </source>
</evidence>
<evidence type="ECO:0000256" key="8">
    <source>
        <dbReference type="RuleBase" id="RU004453"/>
    </source>
</evidence>
<evidence type="ECO:0000256" key="1">
    <source>
        <dbReference type="ARBA" id="ARBA00000822"/>
    </source>
</evidence>
<feature type="signal peptide" evidence="10">
    <location>
        <begin position="1"/>
        <end position="23"/>
    </location>
</feature>
<protein>
    <recommendedName>
        <fullName evidence="11">GH18 domain-containing protein</fullName>
    </recommendedName>
</protein>
<evidence type="ECO:0000313" key="12">
    <source>
        <dbReference type="EMBL" id="KAJ2776103.1"/>
    </source>
</evidence>
<name>A0A9W8H1Y0_9FUNG</name>
<keyword evidence="4" id="KW-0119">Carbohydrate metabolism</keyword>
<dbReference type="EMBL" id="JANBUL010000395">
    <property type="protein sequence ID" value="KAJ2776103.1"/>
    <property type="molecule type" value="Genomic_DNA"/>
</dbReference>
<dbReference type="PANTHER" id="PTHR11177">
    <property type="entry name" value="CHITINASE"/>
    <property type="match status" value="1"/>
</dbReference>
<keyword evidence="13" id="KW-1185">Reference proteome</keyword>
<keyword evidence="5 7" id="KW-0326">Glycosidase</keyword>
<keyword evidence="6" id="KW-0624">Polysaccharide degradation</keyword>
<organism evidence="12 13">
    <name type="scientific">Coemansia javaensis</name>
    <dbReference type="NCBI Taxonomy" id="2761396"/>
    <lineage>
        <taxon>Eukaryota</taxon>
        <taxon>Fungi</taxon>
        <taxon>Fungi incertae sedis</taxon>
        <taxon>Zoopagomycota</taxon>
        <taxon>Kickxellomycotina</taxon>
        <taxon>Kickxellomycetes</taxon>
        <taxon>Kickxellales</taxon>
        <taxon>Kickxellaceae</taxon>
        <taxon>Coemansia</taxon>
    </lineage>
</organism>
<dbReference type="GO" id="GO:0006032">
    <property type="term" value="P:chitin catabolic process"/>
    <property type="evidence" value="ECO:0007669"/>
    <property type="project" value="UniProtKB-KW"/>
</dbReference>
<evidence type="ECO:0000256" key="6">
    <source>
        <dbReference type="ARBA" id="ARBA00023326"/>
    </source>
</evidence>
<gene>
    <name evidence="12" type="ORF">H4R18_005850</name>
</gene>
<feature type="compositionally biased region" description="Low complexity" evidence="9">
    <location>
        <begin position="409"/>
        <end position="422"/>
    </location>
</feature>
<feature type="domain" description="GH18" evidence="11">
    <location>
        <begin position="25"/>
        <end position="394"/>
    </location>
</feature>
<dbReference type="AlphaFoldDB" id="A0A9W8H1Y0"/>
<feature type="chain" id="PRO_5040914629" description="GH18 domain-containing protein" evidence="10">
    <location>
        <begin position="24"/>
        <end position="491"/>
    </location>
</feature>
<dbReference type="PROSITE" id="PS01095">
    <property type="entry name" value="GH18_1"/>
    <property type="match status" value="1"/>
</dbReference>
<evidence type="ECO:0000256" key="9">
    <source>
        <dbReference type="SAM" id="MobiDB-lite"/>
    </source>
</evidence>
<dbReference type="GO" id="GO:0000272">
    <property type="term" value="P:polysaccharide catabolic process"/>
    <property type="evidence" value="ECO:0007669"/>
    <property type="project" value="UniProtKB-KW"/>
</dbReference>
<keyword evidence="2 7" id="KW-0378">Hydrolase</keyword>
<dbReference type="Gene3D" id="3.10.50.10">
    <property type="match status" value="1"/>
</dbReference>
<comment type="caution">
    <text evidence="12">The sequence shown here is derived from an EMBL/GenBank/DDBJ whole genome shotgun (WGS) entry which is preliminary data.</text>
</comment>
<dbReference type="InterPro" id="IPR011583">
    <property type="entry name" value="Chitinase_II/V-like_cat"/>
</dbReference>
<dbReference type="SUPFAM" id="SSF51445">
    <property type="entry name" value="(Trans)glycosidases"/>
    <property type="match status" value="1"/>
</dbReference>
<dbReference type="GO" id="GO:0005576">
    <property type="term" value="C:extracellular region"/>
    <property type="evidence" value="ECO:0007669"/>
    <property type="project" value="TreeGrafter"/>
</dbReference>
<keyword evidence="10" id="KW-0732">Signal</keyword>
<dbReference type="PROSITE" id="PS51910">
    <property type="entry name" value="GH18_2"/>
    <property type="match status" value="1"/>
</dbReference>
<evidence type="ECO:0000256" key="5">
    <source>
        <dbReference type="ARBA" id="ARBA00023295"/>
    </source>
</evidence>
<evidence type="ECO:0000256" key="10">
    <source>
        <dbReference type="SAM" id="SignalP"/>
    </source>
</evidence>
<dbReference type="InterPro" id="IPR017853">
    <property type="entry name" value="GH"/>
</dbReference>
<evidence type="ECO:0000259" key="11">
    <source>
        <dbReference type="PROSITE" id="PS51910"/>
    </source>
</evidence>
<dbReference type="Pfam" id="PF00704">
    <property type="entry name" value="Glyco_hydro_18"/>
    <property type="match status" value="1"/>
</dbReference>
<dbReference type="InterPro" id="IPR050314">
    <property type="entry name" value="Glycosyl_Hydrlase_18"/>
</dbReference>
<keyword evidence="3" id="KW-0146">Chitin degradation</keyword>
<dbReference type="PANTHER" id="PTHR11177:SF392">
    <property type="entry name" value="HAP41P"/>
    <property type="match status" value="1"/>
</dbReference>
<dbReference type="InterPro" id="IPR001579">
    <property type="entry name" value="Glyco_hydro_18_chit_AS"/>
</dbReference>
<comment type="similarity">
    <text evidence="8">Belongs to the glycosyl hydrolase 18 family.</text>
</comment>
<dbReference type="SMART" id="SM00636">
    <property type="entry name" value="Glyco_18"/>
    <property type="match status" value="1"/>
</dbReference>
<evidence type="ECO:0000256" key="4">
    <source>
        <dbReference type="ARBA" id="ARBA00023277"/>
    </source>
</evidence>
<evidence type="ECO:0000313" key="13">
    <source>
        <dbReference type="Proteomes" id="UP001140217"/>
    </source>
</evidence>
<proteinExistence type="inferred from homology"/>
<dbReference type="Proteomes" id="UP001140217">
    <property type="component" value="Unassembled WGS sequence"/>
</dbReference>
<dbReference type="OrthoDB" id="76388at2759"/>
<feature type="region of interest" description="Disordered" evidence="9">
    <location>
        <begin position="388"/>
        <end position="434"/>
    </location>
</feature>
<reference evidence="12" key="1">
    <citation type="submission" date="2022-07" db="EMBL/GenBank/DDBJ databases">
        <title>Phylogenomic reconstructions and comparative analyses of Kickxellomycotina fungi.</title>
        <authorList>
            <person name="Reynolds N.K."/>
            <person name="Stajich J.E."/>
            <person name="Barry K."/>
            <person name="Grigoriev I.V."/>
            <person name="Crous P."/>
            <person name="Smith M.E."/>
        </authorList>
    </citation>
    <scope>NUCLEOTIDE SEQUENCE</scope>
    <source>
        <strain evidence="12">NBRC 105414</strain>
    </source>
</reference>
<evidence type="ECO:0000256" key="7">
    <source>
        <dbReference type="RuleBase" id="RU000489"/>
    </source>
</evidence>
<comment type="catalytic activity">
    <reaction evidence="1">
        <text>Random endo-hydrolysis of N-acetyl-beta-D-glucosaminide (1-&gt;4)-beta-linkages in chitin and chitodextrins.</text>
        <dbReference type="EC" id="3.2.1.14"/>
    </reaction>
</comment>
<evidence type="ECO:0000256" key="3">
    <source>
        <dbReference type="ARBA" id="ARBA00023024"/>
    </source>
</evidence>
<accession>A0A9W8H1Y0</accession>
<dbReference type="InterPro" id="IPR001223">
    <property type="entry name" value="Glyco_hydro18_cat"/>
</dbReference>
<dbReference type="Gene3D" id="3.20.20.80">
    <property type="entry name" value="Glycosidases"/>
    <property type="match status" value="1"/>
</dbReference>
<dbReference type="GO" id="GO:0008061">
    <property type="term" value="F:chitin binding"/>
    <property type="evidence" value="ECO:0007669"/>
    <property type="project" value="InterPro"/>
</dbReference>